<reference evidence="1 2" key="1">
    <citation type="submission" date="2024-02" db="EMBL/GenBank/DDBJ databases">
        <authorList>
            <person name="Chen Y."/>
            <person name="Shah S."/>
            <person name="Dougan E. K."/>
            <person name="Thang M."/>
            <person name="Chan C."/>
        </authorList>
    </citation>
    <scope>NUCLEOTIDE SEQUENCE [LARGE SCALE GENOMIC DNA]</scope>
</reference>
<proteinExistence type="predicted"/>
<keyword evidence="2" id="KW-1185">Reference proteome</keyword>
<comment type="caution">
    <text evidence="1">The sequence shown here is derived from an EMBL/GenBank/DDBJ whole genome shotgun (WGS) entry which is preliminary data.</text>
</comment>
<dbReference type="Proteomes" id="UP001642484">
    <property type="component" value="Unassembled WGS sequence"/>
</dbReference>
<gene>
    <name evidence="1" type="ORF">CCMP2556_LOCUS7337</name>
</gene>
<evidence type="ECO:0000313" key="2">
    <source>
        <dbReference type="Proteomes" id="UP001642484"/>
    </source>
</evidence>
<protein>
    <submittedName>
        <fullName evidence="1">Uncharacterized protein</fullName>
    </submittedName>
</protein>
<accession>A0ABP0IQB5</accession>
<organism evidence="1 2">
    <name type="scientific">Durusdinium trenchii</name>
    <dbReference type="NCBI Taxonomy" id="1381693"/>
    <lineage>
        <taxon>Eukaryota</taxon>
        <taxon>Sar</taxon>
        <taxon>Alveolata</taxon>
        <taxon>Dinophyceae</taxon>
        <taxon>Suessiales</taxon>
        <taxon>Symbiodiniaceae</taxon>
        <taxon>Durusdinium</taxon>
    </lineage>
</organism>
<feature type="non-terminal residue" evidence="1">
    <location>
        <position position="70"/>
    </location>
</feature>
<name>A0ABP0IQB5_9DINO</name>
<evidence type="ECO:0000313" key="1">
    <source>
        <dbReference type="EMBL" id="CAK9003565.1"/>
    </source>
</evidence>
<sequence length="70" mass="7351">MLENISYPLQLSLNAELHVHSLRERCRTAAPLRAAAESGDVARVAHYLLQVGTASDGAKVALRVAVAAGA</sequence>
<dbReference type="EMBL" id="CAXAMN010003247">
    <property type="protein sequence ID" value="CAK9003565.1"/>
    <property type="molecule type" value="Genomic_DNA"/>
</dbReference>